<accession>A0ABD0TPP3</accession>
<organism evidence="2 3">
    <name type="scientific">Loxostege sticticalis</name>
    <name type="common">Beet webworm moth</name>
    <dbReference type="NCBI Taxonomy" id="481309"/>
    <lineage>
        <taxon>Eukaryota</taxon>
        <taxon>Metazoa</taxon>
        <taxon>Ecdysozoa</taxon>
        <taxon>Arthropoda</taxon>
        <taxon>Hexapoda</taxon>
        <taxon>Insecta</taxon>
        <taxon>Pterygota</taxon>
        <taxon>Neoptera</taxon>
        <taxon>Endopterygota</taxon>
        <taxon>Lepidoptera</taxon>
        <taxon>Glossata</taxon>
        <taxon>Ditrysia</taxon>
        <taxon>Pyraloidea</taxon>
        <taxon>Crambidae</taxon>
        <taxon>Pyraustinae</taxon>
        <taxon>Loxostege</taxon>
    </lineage>
</organism>
<sequence length="616" mass="71390">MTLNVVKNTIGHEEIYDKFEEKFIHCLSKSKTTKSKLLNAPRQDWINKNIIQDINNRNKIWQEYKKNKTNVTLEREFIEAKARAHKNIQESKKSYYYNYFSNHINKPKKMWQAINDLAANKWKDKGGPNKLIINSNIITDETKICECFNHYFSTIGSVLASQIPTKHLTDTLDSMQDLKTAQTTDLMDLSPATTDEVTKIIDNLDPNTSSGIDGISTKAVKSVKKLIVIPLTKCINDCLNRGVFPDSLKIARVSPILKSGSKFDPCNYRPISVLPVISKIFEKVIYSRLETYLNSKDFFFKKQYGFRPKTNTLSATVDLITKIKNKIDEKQVVLGIFVDLKKAFDTISHKILLKKLSEAAQNDLNLLNNWFLSNLLTINAAKTNYVIFTAKNKKINDSFELKINNEKLNKKSSEKYLGLILDKQLNWKQHIEKIKNKLISLAGILRGIAKCLPRKIKFVIYNSLIKPHIDYLIEIWGTANKTNLNVLQISQNKLIKSLFNYDFRTSTHKIYEDTKIMTIKQTYKYYTCILIHKILNKQIHTVLSFRKKHEIQYSMKLRNANHLISRTPRTNYGRKNIEYEGVKMYNKLPIEIKNATSTASFKKKLKSHILNEMELK</sequence>
<dbReference type="InterPro" id="IPR043502">
    <property type="entry name" value="DNA/RNA_pol_sf"/>
</dbReference>
<evidence type="ECO:0000259" key="1">
    <source>
        <dbReference type="PROSITE" id="PS50878"/>
    </source>
</evidence>
<evidence type="ECO:0000313" key="2">
    <source>
        <dbReference type="EMBL" id="KAL0851343.1"/>
    </source>
</evidence>
<protein>
    <recommendedName>
        <fullName evidence="1">Reverse transcriptase domain-containing protein</fullName>
    </recommendedName>
</protein>
<feature type="domain" description="Reverse transcriptase" evidence="1">
    <location>
        <begin position="237"/>
        <end position="584"/>
    </location>
</feature>
<dbReference type="PANTHER" id="PTHR19446">
    <property type="entry name" value="REVERSE TRANSCRIPTASES"/>
    <property type="match status" value="1"/>
</dbReference>
<gene>
    <name evidence="2" type="ORF">ABMA28_007163</name>
</gene>
<dbReference type="SUPFAM" id="SSF56672">
    <property type="entry name" value="DNA/RNA polymerases"/>
    <property type="match status" value="1"/>
</dbReference>
<comment type="caution">
    <text evidence="2">The sequence shown here is derived from an EMBL/GenBank/DDBJ whole genome shotgun (WGS) entry which is preliminary data.</text>
</comment>
<reference evidence="2 3" key="1">
    <citation type="submission" date="2024-06" db="EMBL/GenBank/DDBJ databases">
        <title>A chromosome-level genome assembly of beet webworm, Loxostege sticticalis.</title>
        <authorList>
            <person name="Zhang Y."/>
        </authorList>
    </citation>
    <scope>NUCLEOTIDE SEQUENCE [LARGE SCALE GENOMIC DNA]</scope>
    <source>
        <strain evidence="2">AQ028</strain>
        <tissue evidence="2">Male pupae</tissue>
    </source>
</reference>
<proteinExistence type="predicted"/>
<evidence type="ECO:0000313" key="3">
    <source>
        <dbReference type="Proteomes" id="UP001549921"/>
    </source>
</evidence>
<dbReference type="EMBL" id="JBEDNZ010000002">
    <property type="protein sequence ID" value="KAL0851343.1"/>
    <property type="molecule type" value="Genomic_DNA"/>
</dbReference>
<dbReference type="CDD" id="cd01650">
    <property type="entry name" value="RT_nLTR_like"/>
    <property type="match status" value="1"/>
</dbReference>
<name>A0ABD0TPP3_LOXSC</name>
<dbReference type="InterPro" id="IPR000477">
    <property type="entry name" value="RT_dom"/>
</dbReference>
<dbReference type="GO" id="GO:0071897">
    <property type="term" value="P:DNA biosynthetic process"/>
    <property type="evidence" value="ECO:0007669"/>
    <property type="project" value="UniProtKB-ARBA"/>
</dbReference>
<dbReference type="PROSITE" id="PS50878">
    <property type="entry name" value="RT_POL"/>
    <property type="match status" value="1"/>
</dbReference>
<dbReference type="Proteomes" id="UP001549921">
    <property type="component" value="Unassembled WGS sequence"/>
</dbReference>
<dbReference type="AlphaFoldDB" id="A0ABD0TPP3"/>
<dbReference type="Pfam" id="PF00078">
    <property type="entry name" value="RVT_1"/>
    <property type="match status" value="1"/>
</dbReference>